<dbReference type="Proteomes" id="UP000587527">
    <property type="component" value="Unassembled WGS sequence"/>
</dbReference>
<dbReference type="EMBL" id="JACHMN010000002">
    <property type="protein sequence ID" value="MBB5868167.1"/>
    <property type="molecule type" value="Genomic_DNA"/>
</dbReference>
<keyword evidence="1" id="KW-0732">Signal</keyword>
<keyword evidence="3" id="KW-1185">Reference proteome</keyword>
<reference evidence="2 3" key="1">
    <citation type="submission" date="2020-08" db="EMBL/GenBank/DDBJ databases">
        <title>Sequencing the genomes of 1000 actinobacteria strains.</title>
        <authorList>
            <person name="Klenk H.-P."/>
        </authorList>
    </citation>
    <scope>NUCLEOTIDE SEQUENCE [LARGE SCALE GENOMIC DNA]</scope>
    <source>
        <strain evidence="2 3">DSM 45362</strain>
    </source>
</reference>
<feature type="signal peptide" evidence="1">
    <location>
        <begin position="1"/>
        <end position="25"/>
    </location>
</feature>
<comment type="caution">
    <text evidence="2">The sequence shown here is derived from an EMBL/GenBank/DDBJ whole genome shotgun (WGS) entry which is preliminary data.</text>
</comment>
<evidence type="ECO:0000313" key="2">
    <source>
        <dbReference type="EMBL" id="MBB5868167.1"/>
    </source>
</evidence>
<name>A0A841BGF5_9ACTN</name>
<protein>
    <submittedName>
        <fullName evidence="2">Uncharacterized protein</fullName>
    </submittedName>
</protein>
<gene>
    <name evidence="2" type="ORF">F4553_001546</name>
</gene>
<proteinExistence type="predicted"/>
<organism evidence="2 3">
    <name type="scientific">Allocatelliglobosispora scoriae</name>
    <dbReference type="NCBI Taxonomy" id="643052"/>
    <lineage>
        <taxon>Bacteria</taxon>
        <taxon>Bacillati</taxon>
        <taxon>Actinomycetota</taxon>
        <taxon>Actinomycetes</taxon>
        <taxon>Micromonosporales</taxon>
        <taxon>Micromonosporaceae</taxon>
        <taxon>Allocatelliglobosispora</taxon>
    </lineage>
</organism>
<feature type="chain" id="PRO_5039204899" evidence="1">
    <location>
        <begin position="26"/>
        <end position="110"/>
    </location>
</feature>
<evidence type="ECO:0000313" key="3">
    <source>
        <dbReference type="Proteomes" id="UP000587527"/>
    </source>
</evidence>
<sequence length="110" mass="11374">MTSTPTARRFTRFSAAAMLSVAFLAGCGEGSDTSCDLDACTVTFDRGVEAKASVLGIEAKLISAQNDTVTLEVAGEQITLTVGQAGTEVAGLMVTLESVSEEKVGIRIAR</sequence>
<evidence type="ECO:0000256" key="1">
    <source>
        <dbReference type="SAM" id="SignalP"/>
    </source>
</evidence>
<dbReference type="RefSeq" id="WP_184833897.1">
    <property type="nucleotide sequence ID" value="NZ_JACHMN010000002.1"/>
</dbReference>
<accession>A0A841BGF5</accession>
<dbReference type="AlphaFoldDB" id="A0A841BGF5"/>